<dbReference type="SUPFAM" id="SSF48537">
    <property type="entry name" value="Phospholipase C/P1 nuclease"/>
    <property type="match status" value="1"/>
</dbReference>
<protein>
    <recommendedName>
        <fullName evidence="4">Aspergillus nuclease S1</fullName>
        <ecNumber evidence="4">3.1.30.1</ecNumber>
    </recommendedName>
</protein>
<dbReference type="Pfam" id="PF02265">
    <property type="entry name" value="S1-P1_nuclease"/>
    <property type="match status" value="1"/>
</dbReference>
<comment type="subunit">
    <text evidence="3">Monomer.</text>
</comment>
<proteinExistence type="inferred from homology"/>
<evidence type="ECO:0000256" key="6">
    <source>
        <dbReference type="ARBA" id="ARBA00022723"/>
    </source>
</evidence>
<dbReference type="PANTHER" id="PTHR33146:SF26">
    <property type="entry name" value="ENDONUCLEASE 4"/>
    <property type="match status" value="1"/>
</dbReference>
<dbReference type="GO" id="GO:0006308">
    <property type="term" value="P:DNA catabolic process"/>
    <property type="evidence" value="ECO:0007669"/>
    <property type="project" value="InterPro"/>
</dbReference>
<evidence type="ECO:0000256" key="4">
    <source>
        <dbReference type="ARBA" id="ARBA00012562"/>
    </source>
</evidence>
<dbReference type="EMBL" id="JBDFQZ010000007">
    <property type="protein sequence ID" value="KAK9706649.1"/>
    <property type="molecule type" value="Genomic_DNA"/>
</dbReference>
<comment type="catalytic activity">
    <reaction evidence="1">
        <text>Endonucleolytic cleavage to 5'-phosphomononucleotide and 5'-phosphooligonucleotide end-products.</text>
        <dbReference type="EC" id="3.1.30.1"/>
    </reaction>
</comment>
<evidence type="ECO:0000256" key="2">
    <source>
        <dbReference type="ARBA" id="ARBA00009547"/>
    </source>
</evidence>
<keyword evidence="7" id="KW-0732">Signal</keyword>
<evidence type="ECO:0000256" key="3">
    <source>
        <dbReference type="ARBA" id="ARBA00011245"/>
    </source>
</evidence>
<dbReference type="GO" id="GO:0003676">
    <property type="term" value="F:nucleic acid binding"/>
    <property type="evidence" value="ECO:0007669"/>
    <property type="project" value="InterPro"/>
</dbReference>
<sequence>MDYVKVKWIVEVLILFQLIPAILCWGDAGHFATCKIAETYITEATANAVKELLPVSANGELAAVCSWPDLPAIRKGYSWSRELHFADTPDYKCTYDYRRDCRNAANLENRCVVAAIYNYTLQLESGYRHYGAEFKYNLTEALMFLSHFVGDLHQVQLLHSLYISDFLGDLGGNRVMVHWFNETTNLHRVWDDAIIDTALERYYGSNLTVMIEAITSNMTDDWLREINLSEACHHSACPNQYAAESVSYACEYAYKNATNETQLNDDYFHSRLPIVEKRLAQGGMRLATLLDQIFGAKLRMRKSYLPFKA</sequence>
<comment type="similarity">
    <text evidence="2">Belongs to the nuclease type I family.</text>
</comment>
<evidence type="ECO:0000256" key="8">
    <source>
        <dbReference type="ARBA" id="ARBA00022759"/>
    </source>
</evidence>
<keyword evidence="11" id="KW-0325">Glycoprotein</keyword>
<dbReference type="InterPro" id="IPR008947">
    <property type="entry name" value="PLipase_C/P1_nuclease_dom_sf"/>
</dbReference>
<evidence type="ECO:0000256" key="7">
    <source>
        <dbReference type="ARBA" id="ARBA00022729"/>
    </source>
</evidence>
<keyword evidence="10" id="KW-1015">Disulfide bond</keyword>
<dbReference type="Proteomes" id="UP001443914">
    <property type="component" value="Unassembled WGS sequence"/>
</dbReference>
<keyword evidence="13" id="KW-1185">Reference proteome</keyword>
<dbReference type="FunFam" id="1.10.575.10:FF:000002">
    <property type="entry name" value="Endonuclease 2"/>
    <property type="match status" value="1"/>
</dbReference>
<dbReference type="InterPro" id="IPR003154">
    <property type="entry name" value="S1/P1nuclease"/>
</dbReference>
<dbReference type="AlphaFoldDB" id="A0AAW1JQK7"/>
<dbReference type="GO" id="GO:0000014">
    <property type="term" value="F:single-stranded DNA endodeoxyribonuclease activity"/>
    <property type="evidence" value="ECO:0007669"/>
    <property type="project" value="UniProtKB-ARBA"/>
</dbReference>
<evidence type="ECO:0000313" key="13">
    <source>
        <dbReference type="Proteomes" id="UP001443914"/>
    </source>
</evidence>
<keyword evidence="9" id="KW-0378">Hydrolase</keyword>
<dbReference type="CDD" id="cd11010">
    <property type="entry name" value="S1-P1_nuclease"/>
    <property type="match status" value="1"/>
</dbReference>
<name>A0AAW1JQK7_SAPOF</name>
<accession>A0AAW1JQK7</accession>
<evidence type="ECO:0000256" key="11">
    <source>
        <dbReference type="ARBA" id="ARBA00023180"/>
    </source>
</evidence>
<organism evidence="12 13">
    <name type="scientific">Saponaria officinalis</name>
    <name type="common">Common soapwort</name>
    <name type="synonym">Lychnis saponaria</name>
    <dbReference type="NCBI Taxonomy" id="3572"/>
    <lineage>
        <taxon>Eukaryota</taxon>
        <taxon>Viridiplantae</taxon>
        <taxon>Streptophyta</taxon>
        <taxon>Embryophyta</taxon>
        <taxon>Tracheophyta</taxon>
        <taxon>Spermatophyta</taxon>
        <taxon>Magnoliopsida</taxon>
        <taxon>eudicotyledons</taxon>
        <taxon>Gunneridae</taxon>
        <taxon>Pentapetalae</taxon>
        <taxon>Caryophyllales</taxon>
        <taxon>Caryophyllaceae</taxon>
        <taxon>Caryophylleae</taxon>
        <taxon>Saponaria</taxon>
    </lineage>
</organism>
<evidence type="ECO:0000256" key="9">
    <source>
        <dbReference type="ARBA" id="ARBA00022801"/>
    </source>
</evidence>
<dbReference type="GO" id="GO:0004521">
    <property type="term" value="F:RNA endonuclease activity"/>
    <property type="evidence" value="ECO:0007669"/>
    <property type="project" value="UniProtKB-ARBA"/>
</dbReference>
<evidence type="ECO:0000256" key="10">
    <source>
        <dbReference type="ARBA" id="ARBA00023157"/>
    </source>
</evidence>
<dbReference type="GO" id="GO:0046872">
    <property type="term" value="F:metal ion binding"/>
    <property type="evidence" value="ECO:0007669"/>
    <property type="project" value="UniProtKB-KW"/>
</dbReference>
<keyword evidence="6" id="KW-0479">Metal-binding</keyword>
<comment type="caution">
    <text evidence="12">The sequence shown here is derived from an EMBL/GenBank/DDBJ whole genome shotgun (WGS) entry which is preliminary data.</text>
</comment>
<keyword evidence="8" id="KW-0255">Endonuclease</keyword>
<dbReference type="EC" id="3.1.30.1" evidence="4"/>
<evidence type="ECO:0000256" key="5">
    <source>
        <dbReference type="ARBA" id="ARBA00022722"/>
    </source>
</evidence>
<evidence type="ECO:0000313" key="12">
    <source>
        <dbReference type="EMBL" id="KAK9706649.1"/>
    </source>
</evidence>
<gene>
    <name evidence="12" type="ORF">RND81_07G141800</name>
</gene>
<keyword evidence="5" id="KW-0540">Nuclease</keyword>
<reference evidence="12" key="1">
    <citation type="submission" date="2024-03" db="EMBL/GenBank/DDBJ databases">
        <title>WGS assembly of Saponaria officinalis var. Norfolk2.</title>
        <authorList>
            <person name="Jenkins J."/>
            <person name="Shu S."/>
            <person name="Grimwood J."/>
            <person name="Barry K."/>
            <person name="Goodstein D."/>
            <person name="Schmutz J."/>
            <person name="Leebens-Mack J."/>
            <person name="Osbourn A."/>
        </authorList>
    </citation>
    <scope>NUCLEOTIDE SEQUENCE [LARGE SCALE GENOMIC DNA]</scope>
    <source>
        <strain evidence="12">JIC</strain>
    </source>
</reference>
<dbReference type="PANTHER" id="PTHR33146">
    <property type="entry name" value="ENDONUCLEASE 4"/>
    <property type="match status" value="1"/>
</dbReference>
<dbReference type="Gene3D" id="1.10.575.10">
    <property type="entry name" value="P1 Nuclease"/>
    <property type="match status" value="1"/>
</dbReference>
<evidence type="ECO:0000256" key="1">
    <source>
        <dbReference type="ARBA" id="ARBA00000245"/>
    </source>
</evidence>